<accession>A0ACB0KZB9</accession>
<name>A0ACB0KZB9_TRIPR</name>
<evidence type="ECO:0000313" key="2">
    <source>
        <dbReference type="Proteomes" id="UP001177021"/>
    </source>
</evidence>
<dbReference type="Proteomes" id="UP001177021">
    <property type="component" value="Unassembled WGS sequence"/>
</dbReference>
<comment type="caution">
    <text evidence="1">The sequence shown here is derived from an EMBL/GenBank/DDBJ whole genome shotgun (WGS) entry which is preliminary data.</text>
</comment>
<reference evidence="1" key="1">
    <citation type="submission" date="2023-10" db="EMBL/GenBank/DDBJ databases">
        <authorList>
            <person name="Rodriguez Cubillos JULIANA M."/>
            <person name="De Vega J."/>
        </authorList>
    </citation>
    <scope>NUCLEOTIDE SEQUENCE</scope>
</reference>
<gene>
    <name evidence="1" type="ORF">MILVUS5_LOCUS27336</name>
</gene>
<evidence type="ECO:0000313" key="1">
    <source>
        <dbReference type="EMBL" id="CAJ2661660.1"/>
    </source>
</evidence>
<dbReference type="EMBL" id="CASHSV030000409">
    <property type="protein sequence ID" value="CAJ2661660.1"/>
    <property type="molecule type" value="Genomic_DNA"/>
</dbReference>
<protein>
    <submittedName>
        <fullName evidence="1">Uncharacterized protein</fullName>
    </submittedName>
</protein>
<sequence>MEEWNALRDQPRYSSQVGSGSSGSNRSHESDACGSNSVGSSARPMGREAAKKKGKKKSKETSELVEKEWSEFKQLREKKLEQMEKMTLMQQEANQVDKMKLYLQLSSDDHPDDRKKKMLEKLAQELFDD</sequence>
<proteinExistence type="predicted"/>
<keyword evidence="2" id="KW-1185">Reference proteome</keyword>
<organism evidence="1 2">
    <name type="scientific">Trifolium pratense</name>
    <name type="common">Red clover</name>
    <dbReference type="NCBI Taxonomy" id="57577"/>
    <lineage>
        <taxon>Eukaryota</taxon>
        <taxon>Viridiplantae</taxon>
        <taxon>Streptophyta</taxon>
        <taxon>Embryophyta</taxon>
        <taxon>Tracheophyta</taxon>
        <taxon>Spermatophyta</taxon>
        <taxon>Magnoliopsida</taxon>
        <taxon>eudicotyledons</taxon>
        <taxon>Gunneridae</taxon>
        <taxon>Pentapetalae</taxon>
        <taxon>rosids</taxon>
        <taxon>fabids</taxon>
        <taxon>Fabales</taxon>
        <taxon>Fabaceae</taxon>
        <taxon>Papilionoideae</taxon>
        <taxon>50 kb inversion clade</taxon>
        <taxon>NPAAA clade</taxon>
        <taxon>Hologalegina</taxon>
        <taxon>IRL clade</taxon>
        <taxon>Trifolieae</taxon>
        <taxon>Trifolium</taxon>
    </lineage>
</organism>